<evidence type="ECO:0000256" key="2">
    <source>
        <dbReference type="ARBA" id="ARBA00022801"/>
    </source>
</evidence>
<dbReference type="GO" id="GO:0004045">
    <property type="term" value="F:peptidyl-tRNA hydrolase activity"/>
    <property type="evidence" value="ECO:0007669"/>
    <property type="project" value="UniProtKB-EC"/>
</dbReference>
<dbReference type="AlphaFoldDB" id="A0ABD0YJC3"/>
<dbReference type="PANTHER" id="PTHR12649">
    <property type="entry name" value="PEPTIDYL-TRNA HYDROLASE 2"/>
    <property type="match status" value="1"/>
</dbReference>
<comment type="catalytic activity">
    <reaction evidence="4">
        <text>an N-acyl-L-alpha-aminoacyl-tRNA + H2O = an N-acyl-L-amino acid + a tRNA + H(+)</text>
        <dbReference type="Rhea" id="RHEA:54448"/>
        <dbReference type="Rhea" id="RHEA-COMP:10123"/>
        <dbReference type="Rhea" id="RHEA-COMP:13883"/>
        <dbReference type="ChEBI" id="CHEBI:15377"/>
        <dbReference type="ChEBI" id="CHEBI:15378"/>
        <dbReference type="ChEBI" id="CHEBI:59874"/>
        <dbReference type="ChEBI" id="CHEBI:78442"/>
        <dbReference type="ChEBI" id="CHEBI:138191"/>
        <dbReference type="EC" id="3.1.1.29"/>
    </reaction>
</comment>
<evidence type="ECO:0000313" key="5">
    <source>
        <dbReference type="EMBL" id="KAL1123192.1"/>
    </source>
</evidence>
<reference evidence="5 6" key="1">
    <citation type="submission" date="2024-07" db="EMBL/GenBank/DDBJ databases">
        <title>Chromosome-level genome assembly of the water stick insect Ranatra chinensis (Heteroptera: Nepidae).</title>
        <authorList>
            <person name="Liu X."/>
        </authorList>
    </citation>
    <scope>NUCLEOTIDE SEQUENCE [LARGE SCALE GENOMIC DNA]</scope>
    <source>
        <strain evidence="5">Cailab_2021Rc</strain>
        <tissue evidence="5">Muscle</tissue>
    </source>
</reference>
<protein>
    <recommendedName>
        <fullName evidence="1">peptidyl-tRNA hydrolase</fullName>
        <ecNumber evidence="1">3.1.1.29</ecNumber>
    </recommendedName>
</protein>
<evidence type="ECO:0000313" key="6">
    <source>
        <dbReference type="Proteomes" id="UP001558652"/>
    </source>
</evidence>
<dbReference type="InterPro" id="IPR023476">
    <property type="entry name" value="Pep_tRNA_hydro_II_dom_sf"/>
</dbReference>
<evidence type="ECO:0000256" key="1">
    <source>
        <dbReference type="ARBA" id="ARBA00013260"/>
    </source>
</evidence>
<dbReference type="NCBIfam" id="TIGR00283">
    <property type="entry name" value="arch_pth2"/>
    <property type="match status" value="1"/>
</dbReference>
<evidence type="ECO:0000256" key="4">
    <source>
        <dbReference type="ARBA" id="ARBA00048707"/>
    </source>
</evidence>
<dbReference type="Pfam" id="PF01981">
    <property type="entry name" value="PTH2"/>
    <property type="match status" value="1"/>
</dbReference>
<dbReference type="EC" id="3.1.1.29" evidence="1"/>
<keyword evidence="2" id="KW-0378">Hydrolase</keyword>
<gene>
    <name evidence="5" type="ORF">AAG570_002279</name>
</gene>
<name>A0ABD0YJC3_9HEMI</name>
<proteinExistence type="inferred from homology"/>
<comment type="similarity">
    <text evidence="3">Belongs to the PTH2 family.</text>
</comment>
<sequence>MVFVVNSSLEMTVGKIAAQVAHGALALYRELIRDQDQCINLTIWQDVGEKKIVLKGKDENHLLELEKVALSRKVPCVSIRDAGRTQIAPDSLTVLALFGSEPDVDQVTSSLRLL</sequence>
<dbReference type="PANTHER" id="PTHR12649:SF29">
    <property type="entry name" value="AMINOACYL-TRNA HYDROLASE"/>
    <property type="match status" value="1"/>
</dbReference>
<dbReference type="Proteomes" id="UP001558652">
    <property type="component" value="Unassembled WGS sequence"/>
</dbReference>
<comment type="caution">
    <text evidence="5">The sequence shown here is derived from an EMBL/GenBank/DDBJ whole genome shotgun (WGS) entry which is preliminary data.</text>
</comment>
<dbReference type="SUPFAM" id="SSF102462">
    <property type="entry name" value="Peptidyl-tRNA hydrolase II"/>
    <property type="match status" value="1"/>
</dbReference>
<keyword evidence="6" id="KW-1185">Reference proteome</keyword>
<evidence type="ECO:0000256" key="3">
    <source>
        <dbReference type="ARBA" id="ARBA00038050"/>
    </source>
</evidence>
<dbReference type="InterPro" id="IPR002833">
    <property type="entry name" value="PTH2"/>
</dbReference>
<dbReference type="EMBL" id="JBFDAA010000012">
    <property type="protein sequence ID" value="KAL1123192.1"/>
    <property type="molecule type" value="Genomic_DNA"/>
</dbReference>
<dbReference type="Gene3D" id="3.40.1490.10">
    <property type="entry name" value="Bit1"/>
    <property type="match status" value="1"/>
</dbReference>
<dbReference type="FunFam" id="3.40.1490.10:FF:000002">
    <property type="entry name" value="Peptidyl-tRNA hydrolase 2, mitochondrial"/>
    <property type="match status" value="1"/>
</dbReference>
<organism evidence="5 6">
    <name type="scientific">Ranatra chinensis</name>
    <dbReference type="NCBI Taxonomy" id="642074"/>
    <lineage>
        <taxon>Eukaryota</taxon>
        <taxon>Metazoa</taxon>
        <taxon>Ecdysozoa</taxon>
        <taxon>Arthropoda</taxon>
        <taxon>Hexapoda</taxon>
        <taxon>Insecta</taxon>
        <taxon>Pterygota</taxon>
        <taxon>Neoptera</taxon>
        <taxon>Paraneoptera</taxon>
        <taxon>Hemiptera</taxon>
        <taxon>Heteroptera</taxon>
        <taxon>Panheteroptera</taxon>
        <taxon>Nepomorpha</taxon>
        <taxon>Nepidae</taxon>
        <taxon>Ranatrinae</taxon>
        <taxon>Ranatra</taxon>
    </lineage>
</organism>
<accession>A0ABD0YJC3</accession>